<evidence type="ECO:0000256" key="5">
    <source>
        <dbReference type="HAMAP-Rule" id="MF_01326"/>
    </source>
</evidence>
<dbReference type="InterPro" id="IPR003256">
    <property type="entry name" value="Ribosomal_uL24"/>
</dbReference>
<dbReference type="Pfam" id="PF17136">
    <property type="entry name" value="ribosomal_L24"/>
    <property type="match status" value="1"/>
</dbReference>
<dbReference type="Pfam" id="PF00467">
    <property type="entry name" value="KOW"/>
    <property type="match status" value="1"/>
</dbReference>
<dbReference type="PANTHER" id="PTHR12903">
    <property type="entry name" value="MITOCHONDRIAL RIBOSOMAL PROTEIN L24"/>
    <property type="match status" value="1"/>
</dbReference>
<dbReference type="OrthoDB" id="9807419at2"/>
<dbReference type="GO" id="GO:0019843">
    <property type="term" value="F:rRNA binding"/>
    <property type="evidence" value="ECO:0007669"/>
    <property type="project" value="UniProtKB-UniRule"/>
</dbReference>
<dbReference type="STRING" id="1379270.GEMMAAP_05125"/>
<dbReference type="CDD" id="cd06089">
    <property type="entry name" value="KOW_RPL26"/>
    <property type="match status" value="1"/>
</dbReference>
<dbReference type="AlphaFoldDB" id="A0A143BQ12"/>
<comment type="subunit">
    <text evidence="5">Part of the 50S ribosomal subunit.</text>
</comment>
<keyword evidence="5" id="KW-0694">RNA-binding</keyword>
<keyword evidence="10" id="KW-1185">Reference proteome</keyword>
<accession>A0A143BQ12</accession>
<keyword evidence="2 5" id="KW-0689">Ribosomal protein</keyword>
<comment type="function">
    <text evidence="5">One of two assembly initiator proteins, it binds directly to the 5'-end of the 23S rRNA, where it nucleates assembly of the 50S subunit.</text>
</comment>
<dbReference type="InterPro" id="IPR057264">
    <property type="entry name" value="Ribosomal_uL24_C"/>
</dbReference>
<dbReference type="GO" id="GO:0005840">
    <property type="term" value="C:ribosome"/>
    <property type="evidence" value="ECO:0007669"/>
    <property type="project" value="UniProtKB-KW"/>
</dbReference>
<organism evidence="9 10">
    <name type="scientific">Gemmatimonas phototrophica</name>
    <dbReference type="NCBI Taxonomy" id="1379270"/>
    <lineage>
        <taxon>Bacteria</taxon>
        <taxon>Pseudomonadati</taxon>
        <taxon>Gemmatimonadota</taxon>
        <taxon>Gemmatimonadia</taxon>
        <taxon>Gemmatimonadales</taxon>
        <taxon>Gemmatimonadaceae</taxon>
        <taxon>Gemmatimonas</taxon>
    </lineage>
</organism>
<comment type="function">
    <text evidence="5">One of the proteins that surrounds the polypeptide exit tunnel on the outside of the subunit.</text>
</comment>
<evidence type="ECO:0000256" key="6">
    <source>
        <dbReference type="RuleBase" id="RU003477"/>
    </source>
</evidence>
<dbReference type="SUPFAM" id="SSF50104">
    <property type="entry name" value="Translation proteins SH3-like domain"/>
    <property type="match status" value="1"/>
</dbReference>
<keyword evidence="5" id="KW-0699">rRNA-binding</keyword>
<dbReference type="RefSeq" id="WP_026849960.1">
    <property type="nucleotide sequence ID" value="NZ_CP011454.1"/>
</dbReference>
<dbReference type="EMBL" id="CP011454">
    <property type="protein sequence ID" value="AMW06564.1"/>
    <property type="molecule type" value="Genomic_DNA"/>
</dbReference>
<dbReference type="InterPro" id="IPR014722">
    <property type="entry name" value="Rib_uL2_dom2"/>
</dbReference>
<reference evidence="9 10" key="1">
    <citation type="journal article" date="2014" name="Proc. Natl. Acad. Sci. U.S.A.">
        <title>Functional type 2 photosynthetic reaction centers found in the rare bacterial phylum Gemmatimonadetes.</title>
        <authorList>
            <person name="Zeng Y."/>
            <person name="Feng F."/>
            <person name="Medova H."/>
            <person name="Dean J."/>
            <person name="Koblizek M."/>
        </authorList>
    </citation>
    <scope>NUCLEOTIDE SEQUENCE [LARGE SCALE GENOMIC DNA]</scope>
    <source>
        <strain evidence="9 10">AP64</strain>
    </source>
</reference>
<dbReference type="InterPro" id="IPR005825">
    <property type="entry name" value="Ribosomal_uL24_CS"/>
</dbReference>
<dbReference type="PROSITE" id="PS01108">
    <property type="entry name" value="RIBOSOMAL_L24"/>
    <property type="match status" value="1"/>
</dbReference>
<protein>
    <recommendedName>
        <fullName evidence="4 5">Large ribosomal subunit protein uL24</fullName>
    </recommendedName>
</protein>
<dbReference type="eggNOG" id="COG0198">
    <property type="taxonomic scope" value="Bacteria"/>
</dbReference>
<dbReference type="GO" id="GO:1990904">
    <property type="term" value="C:ribonucleoprotein complex"/>
    <property type="evidence" value="ECO:0007669"/>
    <property type="project" value="UniProtKB-KW"/>
</dbReference>
<dbReference type="InterPro" id="IPR005824">
    <property type="entry name" value="KOW"/>
</dbReference>
<evidence type="ECO:0000256" key="2">
    <source>
        <dbReference type="ARBA" id="ARBA00022980"/>
    </source>
</evidence>
<dbReference type="KEGG" id="gph:GEMMAAP_05125"/>
<evidence type="ECO:0000256" key="1">
    <source>
        <dbReference type="ARBA" id="ARBA00010618"/>
    </source>
</evidence>
<name>A0A143BQ12_9BACT</name>
<evidence type="ECO:0000259" key="8">
    <source>
        <dbReference type="SMART" id="SM00739"/>
    </source>
</evidence>
<evidence type="ECO:0000313" key="9">
    <source>
        <dbReference type="EMBL" id="AMW06564.1"/>
    </source>
</evidence>
<reference evidence="9 10" key="2">
    <citation type="journal article" date="2016" name="Environ. Microbiol. Rep.">
        <title>Metagenomic evidence for the presence of phototrophic Gemmatimonadetes bacteria in diverse environments.</title>
        <authorList>
            <person name="Zeng Y."/>
            <person name="Baumbach J."/>
            <person name="Barbosa E.G."/>
            <person name="Azevedo V."/>
            <person name="Zhang C."/>
            <person name="Koblizek M."/>
        </authorList>
    </citation>
    <scope>NUCLEOTIDE SEQUENCE [LARGE SCALE GENOMIC DNA]</scope>
    <source>
        <strain evidence="9 10">AP64</strain>
    </source>
</reference>
<dbReference type="Proteomes" id="UP000076404">
    <property type="component" value="Chromosome"/>
</dbReference>
<gene>
    <name evidence="5" type="primary">rplX</name>
    <name evidence="9" type="ORF">GEMMAAP_05125</name>
</gene>
<evidence type="ECO:0000256" key="7">
    <source>
        <dbReference type="SAM" id="MobiDB-lite"/>
    </source>
</evidence>
<dbReference type="NCBIfam" id="TIGR01079">
    <property type="entry name" value="rplX_bact"/>
    <property type="match status" value="1"/>
</dbReference>
<dbReference type="InterPro" id="IPR041988">
    <property type="entry name" value="Ribosomal_uL24_KOW"/>
</dbReference>
<keyword evidence="3 5" id="KW-0687">Ribonucleoprotein</keyword>
<feature type="region of interest" description="Disordered" evidence="7">
    <location>
        <begin position="78"/>
        <end position="106"/>
    </location>
</feature>
<dbReference type="Gene3D" id="2.30.30.30">
    <property type="match status" value="1"/>
</dbReference>
<comment type="similarity">
    <text evidence="1 5 6">Belongs to the universal ribosomal protein uL24 family.</text>
</comment>
<dbReference type="HAMAP" id="MF_01326_B">
    <property type="entry name" value="Ribosomal_uL24_B"/>
    <property type="match status" value="1"/>
</dbReference>
<evidence type="ECO:0000313" key="10">
    <source>
        <dbReference type="Proteomes" id="UP000076404"/>
    </source>
</evidence>
<dbReference type="InterPro" id="IPR008991">
    <property type="entry name" value="Translation_prot_SH3-like_sf"/>
</dbReference>
<sequence length="106" mass="11753">MHVTKGDTVRVMRGDDKGKEGKVLQVYPKTGRIKVEGINIVKKHRKARTAEETSGIIEMAAPFHASNVMLLDSKTGKPTRVRNRVDKDGTKERIGVKSGEVISRAR</sequence>
<evidence type="ECO:0000256" key="4">
    <source>
        <dbReference type="ARBA" id="ARBA00035206"/>
    </source>
</evidence>
<feature type="domain" description="KOW" evidence="8">
    <location>
        <begin position="2"/>
        <end position="29"/>
    </location>
</feature>
<proteinExistence type="inferred from homology"/>
<dbReference type="SMART" id="SM00739">
    <property type="entry name" value="KOW"/>
    <property type="match status" value="1"/>
</dbReference>
<feature type="compositionally biased region" description="Basic and acidic residues" evidence="7">
    <location>
        <begin position="83"/>
        <end position="95"/>
    </location>
</feature>
<dbReference type="GO" id="GO:0003735">
    <property type="term" value="F:structural constituent of ribosome"/>
    <property type="evidence" value="ECO:0007669"/>
    <property type="project" value="InterPro"/>
</dbReference>
<evidence type="ECO:0000256" key="3">
    <source>
        <dbReference type="ARBA" id="ARBA00023274"/>
    </source>
</evidence>
<dbReference type="GO" id="GO:0006412">
    <property type="term" value="P:translation"/>
    <property type="evidence" value="ECO:0007669"/>
    <property type="project" value="UniProtKB-UniRule"/>
</dbReference>